<evidence type="ECO:0000259" key="2">
    <source>
        <dbReference type="Pfam" id="PF14342"/>
    </source>
</evidence>
<evidence type="ECO:0000256" key="1">
    <source>
        <dbReference type="SAM" id="Phobius"/>
    </source>
</evidence>
<dbReference type="GeneID" id="69639849"/>
<feature type="transmembrane region" description="Helical" evidence="1">
    <location>
        <begin position="169"/>
        <end position="191"/>
    </location>
</feature>
<reference evidence="3 4" key="1">
    <citation type="submission" date="2017-08" db="EMBL/GenBank/DDBJ databases">
        <title>Draft Genome Sequence of Hafnia alvei CITHA-6 Isolated from Raw Bovine Milk.</title>
        <authorList>
            <person name="Culligan E.P."/>
            <person name="Mcsweeney A."/>
            <person name="O'Doherty C."/>
            <person name="Gleeson E."/>
            <person name="O'Riordan D."/>
            <person name="Sleator R.D."/>
        </authorList>
    </citation>
    <scope>NUCLEOTIDE SEQUENCE [LARGE SCALE GENOMIC DNA]</scope>
    <source>
        <strain evidence="3 4">CITHA-6</strain>
    </source>
</reference>
<dbReference type="AlphaFoldDB" id="A0A2A2MDE2"/>
<dbReference type="Proteomes" id="UP000218796">
    <property type="component" value="Unassembled WGS sequence"/>
</dbReference>
<gene>
    <name evidence="3" type="ORF">CJD50_09970</name>
</gene>
<evidence type="ECO:0000313" key="3">
    <source>
        <dbReference type="EMBL" id="PAV96766.1"/>
    </source>
</evidence>
<feature type="transmembrane region" description="Helical" evidence="1">
    <location>
        <begin position="38"/>
        <end position="61"/>
    </location>
</feature>
<feature type="transmembrane region" description="Helical" evidence="1">
    <location>
        <begin position="128"/>
        <end position="148"/>
    </location>
</feature>
<feature type="transmembrane region" description="Helical" evidence="1">
    <location>
        <begin position="6"/>
        <end position="26"/>
    </location>
</feature>
<comment type="caution">
    <text evidence="3">The sequence shown here is derived from an EMBL/GenBank/DDBJ whole genome shotgun (WGS) entry which is preliminary data.</text>
</comment>
<feature type="transmembrane region" description="Helical" evidence="1">
    <location>
        <begin position="203"/>
        <end position="224"/>
    </location>
</feature>
<name>A0A2A2MDE2_9GAMM</name>
<dbReference type="RefSeq" id="WP_039190043.1">
    <property type="nucleotide sequence ID" value="NZ_CAUFSP010000025.1"/>
</dbReference>
<organism evidence="3 4">
    <name type="scientific">Hafnia paralvei</name>
    <dbReference type="NCBI Taxonomy" id="546367"/>
    <lineage>
        <taxon>Bacteria</taxon>
        <taxon>Pseudomonadati</taxon>
        <taxon>Pseudomonadota</taxon>
        <taxon>Gammaproteobacteria</taxon>
        <taxon>Enterobacterales</taxon>
        <taxon>Hafniaceae</taxon>
        <taxon>Hafnia</taxon>
    </lineage>
</organism>
<keyword evidence="1" id="KW-0812">Transmembrane</keyword>
<keyword evidence="4" id="KW-1185">Reference proteome</keyword>
<dbReference type="OrthoDB" id="1495425at2"/>
<proteinExistence type="predicted"/>
<accession>A0A2A2MDE2</accession>
<dbReference type="InterPro" id="IPR025509">
    <property type="entry name" value="DUF4396"/>
</dbReference>
<dbReference type="Pfam" id="PF14342">
    <property type="entry name" value="DUF4396"/>
    <property type="match status" value="1"/>
</dbReference>
<protein>
    <submittedName>
        <fullName evidence="3">DUF4396 domain-containing protein</fullName>
    </submittedName>
</protein>
<evidence type="ECO:0000313" key="4">
    <source>
        <dbReference type="Proteomes" id="UP000218796"/>
    </source>
</evidence>
<feature type="domain" description="DUF4396" evidence="2">
    <location>
        <begin position="89"/>
        <end position="230"/>
    </location>
</feature>
<keyword evidence="1" id="KW-1133">Transmembrane helix</keyword>
<keyword evidence="1" id="KW-0472">Membrane</keyword>
<sequence length="233" mass="26322">MFPDWLQSLALFWLFSALISSVIIYLDITFNRPQPMKIMVLAWSINALYFSVIALVAYFWFGRAKPHMMPMMEHHMQGMDMDMPSKPITWKGIFTVSTHCGAGCTLADIIGEVLVFFIPVTLAGSAVFGSWGLDFVLALLLGIFFQYLPGREMGLAPKTALKKAIQADILSLISWQIGMYIWMAIVLFGIFTPTMPRDSAVYWFMMQIAMIFGFMTAYPVNGLLCKKGIKHVM</sequence>
<dbReference type="EMBL" id="NQMS01000003">
    <property type="protein sequence ID" value="PAV96766.1"/>
    <property type="molecule type" value="Genomic_DNA"/>
</dbReference>